<feature type="transmembrane region" description="Helical" evidence="2">
    <location>
        <begin position="541"/>
        <end position="569"/>
    </location>
</feature>
<feature type="transmembrane region" description="Helical" evidence="2">
    <location>
        <begin position="166"/>
        <end position="186"/>
    </location>
</feature>
<name>A0ABM1BVC4_LIMPO</name>
<evidence type="ECO:0000256" key="1">
    <source>
        <dbReference type="SAM" id="MobiDB-lite"/>
    </source>
</evidence>
<reference evidence="4" key="1">
    <citation type="submission" date="2025-08" db="UniProtKB">
        <authorList>
            <consortium name="RefSeq"/>
        </authorList>
    </citation>
    <scope>IDENTIFICATION</scope>
    <source>
        <tissue evidence="4">Muscle</tissue>
    </source>
</reference>
<evidence type="ECO:0000256" key="2">
    <source>
        <dbReference type="SAM" id="Phobius"/>
    </source>
</evidence>
<feature type="transmembrane region" description="Helical" evidence="2">
    <location>
        <begin position="109"/>
        <end position="128"/>
    </location>
</feature>
<sequence length="647" mass="70941">MNSSPPTLGLVTDVLASKAGKSDGEVVIQGKKVPPDGGWGWAVEVGVVIANLLIIGHVKSFGVYFTPLMERYDATPSQVAWIPAIQIAILTFMAPLGSILAQQLSPRRVTVIGGIIACIGLVCSSQASSIKSLYFTYGVLGGLAAMMCFTPGVMMISRYFHRRRGLGNGIAMAGNAVGGMILPIMADKLLYYYDLSGELLIMGSLMLHACAGAMLWQPVKWHMKTEYPNAEDYKDELLSQLPITPVTQSTSDTGNIINSRTTSCERPRSSSVDEIVINNVSCDIHFSPNTAIARQETSYNEEERVIDFVFEDQKAHEYYSGSTSRKKDSPCGQCSRRSSRRTLPYKRTPLLLAQSVDAIHGLERVEVESIESVASSLNYLSTFYLGPSSSAVPVVEELSEENSGLHSPSECVQTLQNEYQSRLRIPKRILVFVKRIGRLKYMDTSFFTDSRFYVLVFSMGFHQLGYPGTQNFLPLYAEKIIGLTHSEAATLLTAVAFADLIGRVGCAWLSDYHLFPRKYWYVMGQFLSGVFAFLLQFTNEYIPLLVCSAAFGLASGSYIGLIVVLFADVFGVEKAAHAHSLAIALCGFPALGGLPLLGYILEVTESYSINQSILGLSQVIGAMVWLFEPLATKHEMRKKVIVTESAI</sequence>
<feature type="transmembrane region" description="Helical" evidence="2">
    <location>
        <begin position="581"/>
        <end position="601"/>
    </location>
</feature>
<evidence type="ECO:0000313" key="3">
    <source>
        <dbReference type="Proteomes" id="UP000694941"/>
    </source>
</evidence>
<organism evidence="3 4">
    <name type="scientific">Limulus polyphemus</name>
    <name type="common">Atlantic horseshoe crab</name>
    <dbReference type="NCBI Taxonomy" id="6850"/>
    <lineage>
        <taxon>Eukaryota</taxon>
        <taxon>Metazoa</taxon>
        <taxon>Ecdysozoa</taxon>
        <taxon>Arthropoda</taxon>
        <taxon>Chelicerata</taxon>
        <taxon>Merostomata</taxon>
        <taxon>Xiphosura</taxon>
        <taxon>Limulidae</taxon>
        <taxon>Limulus</taxon>
    </lineage>
</organism>
<keyword evidence="2" id="KW-0812">Transmembrane</keyword>
<proteinExistence type="predicted"/>
<dbReference type="InterPro" id="IPR050327">
    <property type="entry name" value="Proton-linked_MCT"/>
</dbReference>
<feature type="transmembrane region" description="Helical" evidence="2">
    <location>
        <begin position="78"/>
        <end position="97"/>
    </location>
</feature>
<dbReference type="Pfam" id="PF07690">
    <property type="entry name" value="MFS_1"/>
    <property type="match status" value="2"/>
</dbReference>
<keyword evidence="3" id="KW-1185">Reference proteome</keyword>
<accession>A0ABM1BVC4</accession>
<keyword evidence="2" id="KW-0472">Membrane</keyword>
<dbReference type="GeneID" id="106473253"/>
<feature type="transmembrane region" description="Helical" evidence="2">
    <location>
        <begin position="519"/>
        <end position="535"/>
    </location>
</feature>
<dbReference type="Proteomes" id="UP000694941">
    <property type="component" value="Unplaced"/>
</dbReference>
<feature type="transmembrane region" description="Helical" evidence="2">
    <location>
        <begin position="134"/>
        <end position="154"/>
    </location>
</feature>
<keyword evidence="2" id="KW-1133">Transmembrane helix</keyword>
<feature type="region of interest" description="Disordered" evidence="1">
    <location>
        <begin position="319"/>
        <end position="338"/>
    </location>
</feature>
<dbReference type="SUPFAM" id="SSF103473">
    <property type="entry name" value="MFS general substrate transporter"/>
    <property type="match status" value="1"/>
</dbReference>
<dbReference type="InterPro" id="IPR036259">
    <property type="entry name" value="MFS_trans_sf"/>
</dbReference>
<gene>
    <name evidence="4" type="primary">LOC106473253</name>
</gene>
<dbReference type="InterPro" id="IPR011701">
    <property type="entry name" value="MFS"/>
</dbReference>
<protein>
    <submittedName>
        <fullName evidence="4">Monocarboxylate transporter 12-like</fullName>
    </submittedName>
</protein>
<feature type="transmembrane region" description="Helical" evidence="2">
    <location>
        <begin position="198"/>
        <end position="216"/>
    </location>
</feature>
<feature type="transmembrane region" description="Helical" evidence="2">
    <location>
        <begin position="39"/>
        <end position="58"/>
    </location>
</feature>
<evidence type="ECO:0000313" key="4">
    <source>
        <dbReference type="RefSeq" id="XP_013789394.1"/>
    </source>
</evidence>
<dbReference type="PANTHER" id="PTHR11360">
    <property type="entry name" value="MONOCARBOXYLATE TRANSPORTER"/>
    <property type="match status" value="1"/>
</dbReference>
<dbReference type="RefSeq" id="XP_013789394.1">
    <property type="nucleotide sequence ID" value="XM_013933940.2"/>
</dbReference>
<dbReference type="Gene3D" id="1.20.1250.20">
    <property type="entry name" value="MFS general substrate transporter like domains"/>
    <property type="match status" value="2"/>
</dbReference>
<dbReference type="PANTHER" id="PTHR11360:SF306">
    <property type="entry name" value="RE01051P"/>
    <property type="match status" value="1"/>
</dbReference>